<evidence type="ECO:0000313" key="3">
    <source>
        <dbReference type="Proteomes" id="UP000838412"/>
    </source>
</evidence>
<dbReference type="Proteomes" id="UP000838412">
    <property type="component" value="Chromosome 19"/>
</dbReference>
<feature type="compositionally biased region" description="Acidic residues" evidence="1">
    <location>
        <begin position="24"/>
        <end position="40"/>
    </location>
</feature>
<evidence type="ECO:0000313" key="2">
    <source>
        <dbReference type="EMBL" id="CAH1252110.1"/>
    </source>
</evidence>
<keyword evidence="3" id="KW-1185">Reference proteome</keyword>
<proteinExistence type="predicted"/>
<feature type="region of interest" description="Disordered" evidence="1">
    <location>
        <begin position="1"/>
        <end position="65"/>
    </location>
</feature>
<sequence length="112" mass="12119">MASVGEGNGFEPETEASGYPLGAVEDDSLEAAGPVEDDSIEAAGPVEDAPALSKRNYKSQRGRKCRGPRCCMLMCRGGYLRYPFIIGIFHRPGDGNDRGDGRQGCWCYPLPF</sequence>
<reference evidence="2" key="1">
    <citation type="submission" date="2022-01" db="EMBL/GenBank/DDBJ databases">
        <authorList>
            <person name="Braso-Vives M."/>
        </authorList>
    </citation>
    <scope>NUCLEOTIDE SEQUENCE</scope>
</reference>
<dbReference type="AlphaFoldDB" id="A0A8K0EKZ8"/>
<feature type="compositionally biased region" description="Basic residues" evidence="1">
    <location>
        <begin position="55"/>
        <end position="65"/>
    </location>
</feature>
<accession>A0A8K0EKZ8</accession>
<name>A0A8K0EKZ8_BRALA</name>
<gene>
    <name evidence="2" type="primary">Hypp9217</name>
    <name evidence="2" type="ORF">BLAG_LOCUS12278</name>
</gene>
<dbReference type="EMBL" id="OV696704">
    <property type="protein sequence ID" value="CAH1252110.1"/>
    <property type="molecule type" value="Genomic_DNA"/>
</dbReference>
<protein>
    <submittedName>
        <fullName evidence="2">Hypp9217 protein</fullName>
    </submittedName>
</protein>
<evidence type="ECO:0000256" key="1">
    <source>
        <dbReference type="SAM" id="MobiDB-lite"/>
    </source>
</evidence>
<organism evidence="2 3">
    <name type="scientific">Branchiostoma lanceolatum</name>
    <name type="common">Common lancelet</name>
    <name type="synonym">Amphioxus lanceolatum</name>
    <dbReference type="NCBI Taxonomy" id="7740"/>
    <lineage>
        <taxon>Eukaryota</taxon>
        <taxon>Metazoa</taxon>
        <taxon>Chordata</taxon>
        <taxon>Cephalochordata</taxon>
        <taxon>Leptocardii</taxon>
        <taxon>Amphioxiformes</taxon>
        <taxon>Branchiostomatidae</taxon>
        <taxon>Branchiostoma</taxon>
    </lineage>
</organism>